<evidence type="ECO:0000256" key="1">
    <source>
        <dbReference type="ARBA" id="ARBA00004123"/>
    </source>
</evidence>
<dbReference type="InterPro" id="IPR028005">
    <property type="entry name" value="AcTrfase_ESCO_Znf_dom"/>
</dbReference>
<dbReference type="GO" id="GO:0140588">
    <property type="term" value="P:chromatin looping"/>
    <property type="evidence" value="ECO:0007669"/>
    <property type="project" value="EnsemblFungi"/>
</dbReference>
<dbReference type="KEGG" id="kaf:KAFR_0C04380"/>
<dbReference type="GO" id="GO:0043596">
    <property type="term" value="C:nuclear replication fork"/>
    <property type="evidence" value="ECO:0007669"/>
    <property type="project" value="EnsemblFungi"/>
</dbReference>
<keyword evidence="9" id="KW-0131">Cell cycle</keyword>
<evidence type="ECO:0000256" key="9">
    <source>
        <dbReference type="ARBA" id="ARBA00023306"/>
    </source>
</evidence>
<dbReference type="EMBL" id="HE650823">
    <property type="protein sequence ID" value="CCF57428.1"/>
    <property type="molecule type" value="Genomic_DNA"/>
</dbReference>
<dbReference type="GO" id="GO:0032200">
    <property type="term" value="P:telomere organization"/>
    <property type="evidence" value="ECO:0007669"/>
    <property type="project" value="EnsemblFungi"/>
</dbReference>
<dbReference type="FunCoup" id="H2ASS8">
    <property type="interactions" value="45"/>
</dbReference>
<name>H2ASS8_KAZAF</name>
<dbReference type="InParanoid" id="H2ASS8"/>
<dbReference type="GO" id="GO:0061733">
    <property type="term" value="F:protein-lysine-acetyltransferase activity"/>
    <property type="evidence" value="ECO:0007669"/>
    <property type="project" value="TreeGrafter"/>
</dbReference>
<keyword evidence="6" id="KW-0863">Zinc-finger</keyword>
<feature type="domain" description="N-acetyltransferase ESCO zinc-finger" evidence="12">
    <location>
        <begin position="16"/>
        <end position="54"/>
    </location>
</feature>
<dbReference type="PANTHER" id="PTHR45884:SF2">
    <property type="entry name" value="N-ACETYLTRANSFERASE ECO"/>
    <property type="match status" value="1"/>
</dbReference>
<dbReference type="SUPFAM" id="SSF55729">
    <property type="entry name" value="Acyl-CoA N-acyltransferases (Nat)"/>
    <property type="match status" value="1"/>
</dbReference>
<dbReference type="GO" id="GO:0003682">
    <property type="term" value="F:chromatin binding"/>
    <property type="evidence" value="ECO:0007669"/>
    <property type="project" value="EnsemblFungi"/>
</dbReference>
<dbReference type="HOGENOM" id="CLU_039183_2_1_1"/>
<comment type="similarity">
    <text evidence="2">Belongs to the acetyltransferase family. ECO subfamily.</text>
</comment>
<organism evidence="14 15">
    <name type="scientific">Kazachstania africana (strain ATCC 22294 / BCRC 22015 / CBS 2517 / CECT 1963 / NBRC 1671 / NRRL Y-8276)</name>
    <name type="common">Yeast</name>
    <name type="synonym">Kluyveromyces africanus</name>
    <dbReference type="NCBI Taxonomy" id="1071382"/>
    <lineage>
        <taxon>Eukaryota</taxon>
        <taxon>Fungi</taxon>
        <taxon>Dikarya</taxon>
        <taxon>Ascomycota</taxon>
        <taxon>Saccharomycotina</taxon>
        <taxon>Saccharomycetes</taxon>
        <taxon>Saccharomycetales</taxon>
        <taxon>Saccharomycetaceae</taxon>
        <taxon>Kazachstania</taxon>
    </lineage>
</organism>
<dbReference type="GO" id="GO:0000785">
    <property type="term" value="C:chromatin"/>
    <property type="evidence" value="ECO:0007669"/>
    <property type="project" value="EnsemblFungi"/>
</dbReference>
<reference evidence="14 15" key="1">
    <citation type="journal article" date="2011" name="Proc. Natl. Acad. Sci. U.S.A.">
        <title>Evolutionary erosion of yeast sex chromosomes by mating-type switching accidents.</title>
        <authorList>
            <person name="Gordon J.L."/>
            <person name="Armisen D."/>
            <person name="Proux-Wera E."/>
            <person name="Oheigeartaigh S.S."/>
            <person name="Byrne K.P."/>
            <person name="Wolfe K.H."/>
        </authorList>
    </citation>
    <scope>NUCLEOTIDE SEQUENCE [LARGE SCALE GENOMIC DNA]</scope>
    <source>
        <strain evidence="15">ATCC 22294 / BCRC 22015 / CBS 2517 / CECT 1963 / NBRC 1671 / NRRL Y-8276</strain>
    </source>
</reference>
<dbReference type="Proteomes" id="UP000005220">
    <property type="component" value="Chromosome 3"/>
</dbReference>
<dbReference type="GO" id="GO:0006302">
    <property type="term" value="P:double-strand break repair"/>
    <property type="evidence" value="ECO:0007669"/>
    <property type="project" value="EnsemblFungi"/>
</dbReference>
<feature type="domain" description="N-acetyltransferase ESCO acetyl-transferase" evidence="13">
    <location>
        <begin position="170"/>
        <end position="228"/>
    </location>
</feature>
<dbReference type="GO" id="GO:0007076">
    <property type="term" value="P:mitotic chromosome condensation"/>
    <property type="evidence" value="ECO:0007669"/>
    <property type="project" value="EnsemblFungi"/>
</dbReference>
<gene>
    <name evidence="14" type="primary">KAFR0C04380</name>
    <name evidence="14" type="ORF">KAFR_0C04380</name>
</gene>
<dbReference type="GO" id="GO:0006260">
    <property type="term" value="P:DNA replication"/>
    <property type="evidence" value="ECO:0007669"/>
    <property type="project" value="EnsemblFungi"/>
</dbReference>
<dbReference type="OrthoDB" id="428854at2759"/>
<proteinExistence type="inferred from homology"/>
<keyword evidence="10" id="KW-0012">Acyltransferase</keyword>
<evidence type="ECO:0000256" key="6">
    <source>
        <dbReference type="ARBA" id="ARBA00022771"/>
    </source>
</evidence>
<evidence type="ECO:0000256" key="8">
    <source>
        <dbReference type="ARBA" id="ARBA00023242"/>
    </source>
</evidence>
<dbReference type="InterPro" id="IPR028009">
    <property type="entry name" value="ESCO_Acetyltransf_dom"/>
</dbReference>
<evidence type="ECO:0000313" key="15">
    <source>
        <dbReference type="Proteomes" id="UP000005220"/>
    </source>
</evidence>
<evidence type="ECO:0000256" key="7">
    <source>
        <dbReference type="ARBA" id="ARBA00022833"/>
    </source>
</evidence>
<keyword evidence="8" id="KW-0539">Nucleus</keyword>
<dbReference type="GO" id="GO:0034089">
    <property type="term" value="P:establishment of meiotic sister chromatid cohesion"/>
    <property type="evidence" value="ECO:0007669"/>
    <property type="project" value="EnsemblFungi"/>
</dbReference>
<evidence type="ECO:0000256" key="11">
    <source>
        <dbReference type="ARBA" id="ARBA00032212"/>
    </source>
</evidence>
<accession>H2ASS8</accession>
<dbReference type="PANTHER" id="PTHR45884">
    <property type="entry name" value="N-ACETYLTRANSFERASE ECO"/>
    <property type="match status" value="1"/>
</dbReference>
<dbReference type="AlphaFoldDB" id="H2ASS8"/>
<evidence type="ECO:0000256" key="3">
    <source>
        <dbReference type="ARBA" id="ARBA00022043"/>
    </source>
</evidence>
<dbReference type="GO" id="GO:0008270">
    <property type="term" value="F:zinc ion binding"/>
    <property type="evidence" value="ECO:0007669"/>
    <property type="project" value="UniProtKB-KW"/>
</dbReference>
<dbReference type="RefSeq" id="XP_003956563.1">
    <property type="nucleotide sequence ID" value="XM_003956514.1"/>
</dbReference>
<dbReference type="GeneID" id="13885608"/>
<evidence type="ECO:0000256" key="10">
    <source>
        <dbReference type="ARBA" id="ARBA00023315"/>
    </source>
</evidence>
<protein>
    <recommendedName>
        <fullName evidence="3">N-acetyltransferase ECO1</fullName>
    </recommendedName>
    <alternativeName>
        <fullName evidence="11">Establishment of cohesion protein 1</fullName>
    </alternativeName>
</protein>
<evidence type="ECO:0000259" key="13">
    <source>
        <dbReference type="Pfam" id="PF13880"/>
    </source>
</evidence>
<dbReference type="InterPro" id="IPR016181">
    <property type="entry name" value="Acyl_CoA_acyltransferase"/>
</dbReference>
<keyword evidence="4" id="KW-0808">Transferase</keyword>
<evidence type="ECO:0000313" key="14">
    <source>
        <dbReference type="EMBL" id="CCF57428.1"/>
    </source>
</evidence>
<dbReference type="eggNOG" id="KOG3014">
    <property type="taxonomic scope" value="Eukaryota"/>
</dbReference>
<sequence length="242" mass="28141">MANTKIHRTRSTKYTQAHLNLCSKTSKLTKCPKCEMTYSTFTTYDTLTHRKYHDLHLKGKKWNSNWGKIVWTSAKSNERIVMIRPSNNAEVKATLEIMDIVNEELNAPHDENYFWSDEKKLDGKAFLYIKNDRAVGVVIIEGLQRQNEARGRWMIYDTREIVPNVFPEFVYGISRIWVCKNQRLNGIAFKLLELSRENLIYGRVIDKHLIAWSQPTDDGGKLASRFNSVTHKSGKLLLPCYI</sequence>
<dbReference type="GO" id="GO:0070058">
    <property type="term" value="P:tRNA gene clustering"/>
    <property type="evidence" value="ECO:0007669"/>
    <property type="project" value="EnsemblFungi"/>
</dbReference>
<evidence type="ECO:0000256" key="5">
    <source>
        <dbReference type="ARBA" id="ARBA00022723"/>
    </source>
</evidence>
<keyword evidence="5" id="KW-0479">Metal-binding</keyword>
<dbReference type="GO" id="GO:0034087">
    <property type="term" value="P:establishment of mitotic sister chromatid cohesion"/>
    <property type="evidence" value="ECO:0007669"/>
    <property type="project" value="EnsemblFungi"/>
</dbReference>
<evidence type="ECO:0000259" key="12">
    <source>
        <dbReference type="Pfam" id="PF13878"/>
    </source>
</evidence>
<dbReference type="GO" id="GO:0007088">
    <property type="term" value="P:regulation of mitotic nuclear division"/>
    <property type="evidence" value="ECO:0007669"/>
    <property type="project" value="EnsemblFungi"/>
</dbReference>
<keyword evidence="7" id="KW-0862">Zinc</keyword>
<evidence type="ECO:0000256" key="4">
    <source>
        <dbReference type="ARBA" id="ARBA00022679"/>
    </source>
</evidence>
<evidence type="ECO:0000256" key="2">
    <source>
        <dbReference type="ARBA" id="ARBA00005816"/>
    </source>
</evidence>
<dbReference type="Pfam" id="PF13880">
    <property type="entry name" value="Acetyltransf_13"/>
    <property type="match status" value="1"/>
</dbReference>
<comment type="subcellular location">
    <subcellularLocation>
        <location evidence="1">Nucleus</location>
    </subcellularLocation>
</comment>
<dbReference type="STRING" id="1071382.H2ASS8"/>
<keyword evidence="15" id="KW-1185">Reference proteome</keyword>
<dbReference type="Pfam" id="PF13878">
    <property type="entry name" value="zf-C2H2_3"/>
    <property type="match status" value="1"/>
</dbReference>